<proteinExistence type="predicted"/>
<accession>A0A2Z6GDK1</accession>
<dbReference type="STRING" id="1188319.OYT1_00698"/>
<feature type="region of interest" description="Disordered" evidence="1">
    <location>
        <begin position="207"/>
        <end position="269"/>
    </location>
</feature>
<sequence length="269" mass="29660">MPDTKNLPAIQLQITELVLAGSADHAEAAINETAEKFGDLAVVEVLNTMEPQVASLHLSSYDGGKLSLATLLIPAKAWAESLAYFAASWDDDKIEDEPEALAESLFAHIHGVIFSSDDVERRAELIHEALSTDWGTTAFAVLFSTATEEFIEIANDIHNLGVSRIGHTTSDHDVTPLALEIAHADEEAWGRVVFELFPDWVPSETQLKAWREPSEGDEEDEDDEDRGHEFAISRSTKQLLQRLRKQVPSKSLSTAKKGRRPSLGDDIFS</sequence>
<dbReference type="EMBL" id="AP018738">
    <property type="protein sequence ID" value="BBE51245.1"/>
    <property type="molecule type" value="Genomic_DNA"/>
</dbReference>
<dbReference type="OrthoDB" id="8706369at2"/>
<dbReference type="KEGG" id="fam:OYT1_ch1707"/>
<keyword evidence="3" id="KW-1185">Reference proteome</keyword>
<feature type="compositionally biased region" description="Acidic residues" evidence="1">
    <location>
        <begin position="215"/>
        <end position="224"/>
    </location>
</feature>
<evidence type="ECO:0000256" key="1">
    <source>
        <dbReference type="SAM" id="MobiDB-lite"/>
    </source>
</evidence>
<protein>
    <submittedName>
        <fullName evidence="2">Uncharacterized protein</fullName>
    </submittedName>
</protein>
<evidence type="ECO:0000313" key="3">
    <source>
        <dbReference type="Proteomes" id="UP000033070"/>
    </source>
</evidence>
<reference evidence="2 3" key="1">
    <citation type="submission" date="2018-06" db="EMBL/GenBank/DDBJ databases">
        <title>OYT1 Genome Sequencing.</title>
        <authorList>
            <person name="Kato S."/>
            <person name="Itoh T."/>
            <person name="Ohkuma M."/>
        </authorList>
    </citation>
    <scope>NUCLEOTIDE SEQUENCE [LARGE SCALE GENOMIC DNA]</scope>
    <source>
        <strain evidence="2 3">OYT1</strain>
    </source>
</reference>
<gene>
    <name evidence="2" type="ORF">OYT1_ch1707</name>
</gene>
<dbReference type="RefSeq" id="WP_062625929.1">
    <property type="nucleotide sequence ID" value="NZ_AP018738.1"/>
</dbReference>
<evidence type="ECO:0000313" key="2">
    <source>
        <dbReference type="EMBL" id="BBE51245.1"/>
    </source>
</evidence>
<organism evidence="2 3">
    <name type="scientific">Ferriphaselus amnicola</name>
    <dbReference type="NCBI Taxonomy" id="1188319"/>
    <lineage>
        <taxon>Bacteria</taxon>
        <taxon>Pseudomonadati</taxon>
        <taxon>Pseudomonadota</taxon>
        <taxon>Betaproteobacteria</taxon>
        <taxon>Nitrosomonadales</taxon>
        <taxon>Gallionellaceae</taxon>
        <taxon>Ferriphaselus</taxon>
    </lineage>
</organism>
<dbReference type="Proteomes" id="UP000033070">
    <property type="component" value="Chromosome"/>
</dbReference>
<name>A0A2Z6GDK1_9PROT</name>
<dbReference type="AlphaFoldDB" id="A0A2Z6GDK1"/>